<dbReference type="Proteomes" id="UP001211065">
    <property type="component" value="Unassembled WGS sequence"/>
</dbReference>
<feature type="region of interest" description="Disordered" evidence="1">
    <location>
        <begin position="251"/>
        <end position="304"/>
    </location>
</feature>
<keyword evidence="3" id="KW-1185">Reference proteome</keyword>
<gene>
    <name evidence="2" type="ORF">HK099_007529</name>
</gene>
<name>A0AAD5TYU8_9FUNG</name>
<comment type="caution">
    <text evidence="2">The sequence shown here is derived from an EMBL/GenBank/DDBJ whole genome shotgun (WGS) entry which is preliminary data.</text>
</comment>
<evidence type="ECO:0000313" key="2">
    <source>
        <dbReference type="EMBL" id="KAJ3213173.1"/>
    </source>
</evidence>
<organism evidence="2 3">
    <name type="scientific">Clydaea vesicula</name>
    <dbReference type="NCBI Taxonomy" id="447962"/>
    <lineage>
        <taxon>Eukaryota</taxon>
        <taxon>Fungi</taxon>
        <taxon>Fungi incertae sedis</taxon>
        <taxon>Chytridiomycota</taxon>
        <taxon>Chytridiomycota incertae sedis</taxon>
        <taxon>Chytridiomycetes</taxon>
        <taxon>Lobulomycetales</taxon>
        <taxon>Lobulomycetaceae</taxon>
        <taxon>Clydaea</taxon>
    </lineage>
</organism>
<reference evidence="2" key="1">
    <citation type="submission" date="2020-05" db="EMBL/GenBank/DDBJ databases">
        <title>Phylogenomic resolution of chytrid fungi.</title>
        <authorList>
            <person name="Stajich J.E."/>
            <person name="Amses K."/>
            <person name="Simmons R."/>
            <person name="Seto K."/>
            <person name="Myers J."/>
            <person name="Bonds A."/>
            <person name="Quandt C.A."/>
            <person name="Barry K."/>
            <person name="Liu P."/>
            <person name="Grigoriev I."/>
            <person name="Longcore J.E."/>
            <person name="James T.Y."/>
        </authorList>
    </citation>
    <scope>NUCLEOTIDE SEQUENCE</scope>
    <source>
        <strain evidence="2">JEL0476</strain>
    </source>
</reference>
<sequence length="304" mass="34606">MVMATRKSLKRKFSNDDIEKMIKKEVINAVEPIPIFTKKIKTMSSPINTKKVKKQPLKSAPKIHLKKKKNSFGKTKLNISIKNKSKKKSNKSNNIEKLEVSDAILKKLNAIISEQSKIIQILENFAPNSPKKNNFWNMDFLKLNTAADTKAEGSSDNSMSEIEFVEKIPETTEIETEEEIMAKNFEGIDKVESNNEISPENVDFNTELATETKENCQYTSDCGNRTESTNKEECKISIAMLDKEESISECDDDFDYENDANTITSEEDIASIPRHDVESDSDFLDNSSDKDYNPDKTKSKWSLF</sequence>
<dbReference type="EMBL" id="JADGJW010000738">
    <property type="protein sequence ID" value="KAJ3213173.1"/>
    <property type="molecule type" value="Genomic_DNA"/>
</dbReference>
<dbReference type="AlphaFoldDB" id="A0AAD5TYU8"/>
<feature type="compositionally biased region" description="Basic and acidic residues" evidence="1">
    <location>
        <begin position="287"/>
        <end position="298"/>
    </location>
</feature>
<protein>
    <submittedName>
        <fullName evidence="2">Uncharacterized protein</fullName>
    </submittedName>
</protein>
<proteinExistence type="predicted"/>
<evidence type="ECO:0000256" key="1">
    <source>
        <dbReference type="SAM" id="MobiDB-lite"/>
    </source>
</evidence>
<accession>A0AAD5TYU8</accession>
<evidence type="ECO:0000313" key="3">
    <source>
        <dbReference type="Proteomes" id="UP001211065"/>
    </source>
</evidence>